<comment type="subcellular location">
    <subcellularLocation>
        <location evidence="1">Membrane</location>
        <topology evidence="1">Multi-pass membrane protein</topology>
    </subcellularLocation>
</comment>
<dbReference type="PRINTS" id="PR00447">
    <property type="entry name" value="NATRESASSCMP"/>
</dbReference>
<dbReference type="NCBIfam" id="NF037982">
    <property type="entry name" value="Nramp_1"/>
    <property type="match status" value="1"/>
</dbReference>
<dbReference type="AlphaFoldDB" id="A0A498R2U9"/>
<evidence type="ECO:0000256" key="2">
    <source>
        <dbReference type="ARBA" id="ARBA00022448"/>
    </source>
</evidence>
<evidence type="ECO:0000313" key="7">
    <source>
        <dbReference type="EMBL" id="VBB05100.1"/>
    </source>
</evidence>
<feature type="transmembrane region" description="Helical" evidence="6">
    <location>
        <begin position="127"/>
        <end position="144"/>
    </location>
</feature>
<evidence type="ECO:0000256" key="5">
    <source>
        <dbReference type="ARBA" id="ARBA00023136"/>
    </source>
</evidence>
<feature type="transmembrane region" description="Helical" evidence="6">
    <location>
        <begin position="97"/>
        <end position="121"/>
    </location>
</feature>
<keyword evidence="8" id="KW-1185">Reference proteome</keyword>
<dbReference type="PANTHER" id="PTHR11706:SF33">
    <property type="entry name" value="NATURAL RESISTANCE-ASSOCIATED MACROPHAGE PROTEIN 2"/>
    <property type="match status" value="1"/>
</dbReference>
<sequence length="417" mass="45961">MFIDYFHKRHEINLNARQILRYIGPGILVTVGFIDPGNWATNMSAGAQYNYALLWVITLSTIMLIILQHNVAHLGIVTGLCLSEAASEYLRPLVSRVVLFSAVAASVATALAEIIGGAIAINILFRIPLRLAAVFAAVFCGWLLWSNSYKKLEKLIIGFVSLIGIAFLYELTLVQVDWGQAGIAWLQPSIPKDSIIVIMGVLGAVVMPHNLFLHSEIIQSRQWNLKNESIIKKQLKFEFIDTLFSMGIGWAINSAMILVAAAAFFTNHIQVDELQQAQEMLKPLLGAGAAIIFSIGLLFSGISSTTTAGMAGGSIFAGLFKEPYDIKDRHSWMGVVITYGFALVIILLINDFFQGLLYSQVALSIQLPITIFLQIYLTSSPNVMGKYANSRFEKITLWTVAAIVTLLNILLLKDMLF</sequence>
<reference evidence="7 8" key="1">
    <citation type="submission" date="2018-06" db="EMBL/GenBank/DDBJ databases">
        <authorList>
            <person name="Strepis N."/>
        </authorList>
    </citation>
    <scope>NUCLEOTIDE SEQUENCE [LARGE SCALE GENOMIC DNA]</scope>
    <source>
        <strain evidence="7">LUCI</strain>
    </source>
</reference>
<evidence type="ECO:0000256" key="3">
    <source>
        <dbReference type="ARBA" id="ARBA00022692"/>
    </source>
</evidence>
<feature type="transmembrane region" description="Helical" evidence="6">
    <location>
        <begin position="194"/>
        <end position="213"/>
    </location>
</feature>
<feature type="transmembrane region" description="Helical" evidence="6">
    <location>
        <begin position="395"/>
        <end position="412"/>
    </location>
</feature>
<proteinExistence type="predicted"/>
<dbReference type="RefSeq" id="WP_122626103.1">
    <property type="nucleotide sequence ID" value="NZ_UPPP01000052.1"/>
</dbReference>
<dbReference type="InterPro" id="IPR001046">
    <property type="entry name" value="NRAMP_fam"/>
</dbReference>
<dbReference type="OrthoDB" id="9787548at2"/>
<dbReference type="PANTHER" id="PTHR11706">
    <property type="entry name" value="SOLUTE CARRIER PROTEIN FAMILY 11 MEMBER"/>
    <property type="match status" value="1"/>
</dbReference>
<evidence type="ECO:0000256" key="1">
    <source>
        <dbReference type="ARBA" id="ARBA00004141"/>
    </source>
</evidence>
<dbReference type="GO" id="GO:0005384">
    <property type="term" value="F:manganese ion transmembrane transporter activity"/>
    <property type="evidence" value="ECO:0007669"/>
    <property type="project" value="TreeGrafter"/>
</dbReference>
<protein>
    <submittedName>
        <fullName evidence="7">Natural resistance-associated macrophage protein signature</fullName>
    </submittedName>
</protein>
<accession>A0A498R2U9</accession>
<dbReference type="GO" id="GO:0034755">
    <property type="term" value="P:iron ion transmembrane transport"/>
    <property type="evidence" value="ECO:0007669"/>
    <property type="project" value="TreeGrafter"/>
</dbReference>
<dbReference type="Proteomes" id="UP000277811">
    <property type="component" value="Unassembled WGS sequence"/>
</dbReference>
<feature type="transmembrane region" description="Helical" evidence="6">
    <location>
        <begin position="331"/>
        <end position="349"/>
    </location>
</feature>
<evidence type="ECO:0000256" key="6">
    <source>
        <dbReference type="SAM" id="Phobius"/>
    </source>
</evidence>
<feature type="transmembrane region" description="Helical" evidence="6">
    <location>
        <begin position="20"/>
        <end position="40"/>
    </location>
</feature>
<keyword evidence="3 6" id="KW-0812">Transmembrane</keyword>
<evidence type="ECO:0000256" key="4">
    <source>
        <dbReference type="ARBA" id="ARBA00022989"/>
    </source>
</evidence>
<gene>
    <name evidence="7" type="ORF">LUCI_0306</name>
</gene>
<keyword evidence="5 6" id="KW-0472">Membrane</keyword>
<dbReference type="GO" id="GO:0015086">
    <property type="term" value="F:cadmium ion transmembrane transporter activity"/>
    <property type="evidence" value="ECO:0007669"/>
    <property type="project" value="TreeGrafter"/>
</dbReference>
<feature type="transmembrane region" description="Helical" evidence="6">
    <location>
        <begin position="286"/>
        <end position="319"/>
    </location>
</feature>
<feature type="transmembrane region" description="Helical" evidence="6">
    <location>
        <begin position="52"/>
        <end position="76"/>
    </location>
</feature>
<evidence type="ECO:0000313" key="8">
    <source>
        <dbReference type="Proteomes" id="UP000277811"/>
    </source>
</evidence>
<keyword evidence="2" id="KW-0813">Transport</keyword>
<name>A0A498R2U9_9FIRM</name>
<keyword evidence="4 6" id="KW-1133">Transmembrane helix</keyword>
<organism evidence="7 8">
    <name type="scientific">Lucifera butyrica</name>
    <dbReference type="NCBI Taxonomy" id="1351585"/>
    <lineage>
        <taxon>Bacteria</taxon>
        <taxon>Bacillati</taxon>
        <taxon>Bacillota</taxon>
        <taxon>Negativicutes</taxon>
        <taxon>Veillonellales</taxon>
        <taxon>Veillonellaceae</taxon>
        <taxon>Lucifera</taxon>
    </lineage>
</organism>
<dbReference type="EMBL" id="UPPP01000052">
    <property type="protein sequence ID" value="VBB05100.1"/>
    <property type="molecule type" value="Genomic_DNA"/>
</dbReference>
<dbReference type="Pfam" id="PF01566">
    <property type="entry name" value="Nramp"/>
    <property type="match status" value="1"/>
</dbReference>
<feature type="transmembrane region" description="Helical" evidence="6">
    <location>
        <begin position="242"/>
        <end position="266"/>
    </location>
</feature>
<dbReference type="GO" id="GO:0005886">
    <property type="term" value="C:plasma membrane"/>
    <property type="evidence" value="ECO:0007669"/>
    <property type="project" value="TreeGrafter"/>
</dbReference>
<feature type="transmembrane region" description="Helical" evidence="6">
    <location>
        <begin position="156"/>
        <end position="174"/>
    </location>
</feature>